<dbReference type="AlphaFoldDB" id="G0MY73"/>
<sequence>MNTSTTPISSPPSSDSAIFNPNQPMISRKISDPTGVTMEWSRKIDLNGGEKIRSGFYTSKTENGETVIRSVARMTFHSNENAYEFGDDTSMLNFIRQQMQLELPDKMDTNCSAISPQGQDPSSGTSVILATSSVLAQPHERPVSQCEEAYEEKNSTTSLHSISHEEFIEMLKDNRKRT</sequence>
<proteinExistence type="predicted"/>
<protein>
    <submittedName>
        <fullName evidence="2">Uncharacterized protein</fullName>
    </submittedName>
</protein>
<keyword evidence="3" id="KW-1185">Reference proteome</keyword>
<name>G0MY73_CAEBE</name>
<organism evidence="3">
    <name type="scientific">Caenorhabditis brenneri</name>
    <name type="common">Nematode worm</name>
    <dbReference type="NCBI Taxonomy" id="135651"/>
    <lineage>
        <taxon>Eukaryota</taxon>
        <taxon>Metazoa</taxon>
        <taxon>Ecdysozoa</taxon>
        <taxon>Nematoda</taxon>
        <taxon>Chromadorea</taxon>
        <taxon>Rhabditida</taxon>
        <taxon>Rhabditina</taxon>
        <taxon>Rhabditomorpha</taxon>
        <taxon>Rhabditoidea</taxon>
        <taxon>Rhabditidae</taxon>
        <taxon>Peloderinae</taxon>
        <taxon>Caenorhabditis</taxon>
    </lineage>
</organism>
<evidence type="ECO:0000313" key="3">
    <source>
        <dbReference type="Proteomes" id="UP000008068"/>
    </source>
</evidence>
<evidence type="ECO:0000313" key="2">
    <source>
        <dbReference type="EMBL" id="EGT47488.1"/>
    </source>
</evidence>
<reference evidence="3" key="1">
    <citation type="submission" date="2011-07" db="EMBL/GenBank/DDBJ databases">
        <authorList>
            <consortium name="Caenorhabditis brenneri Sequencing and Analysis Consortium"/>
            <person name="Wilson R.K."/>
        </authorList>
    </citation>
    <scope>NUCLEOTIDE SEQUENCE [LARGE SCALE GENOMIC DNA]</scope>
    <source>
        <strain evidence="3">PB2801</strain>
    </source>
</reference>
<dbReference type="InParanoid" id="G0MY73"/>
<evidence type="ECO:0000256" key="1">
    <source>
        <dbReference type="SAM" id="MobiDB-lite"/>
    </source>
</evidence>
<dbReference type="Proteomes" id="UP000008068">
    <property type="component" value="Unassembled WGS sequence"/>
</dbReference>
<accession>G0MY73</accession>
<feature type="compositionally biased region" description="Low complexity" evidence="1">
    <location>
        <begin position="1"/>
        <end position="16"/>
    </location>
</feature>
<feature type="region of interest" description="Disordered" evidence="1">
    <location>
        <begin position="1"/>
        <end position="21"/>
    </location>
</feature>
<dbReference type="HOGENOM" id="CLU_1511931_0_0_1"/>
<dbReference type="EMBL" id="GL379820">
    <property type="protein sequence ID" value="EGT47488.1"/>
    <property type="molecule type" value="Genomic_DNA"/>
</dbReference>
<feature type="region of interest" description="Disordered" evidence="1">
    <location>
        <begin position="136"/>
        <end position="162"/>
    </location>
</feature>
<gene>
    <name evidence="2" type="ORF">CAEBREN_26081</name>
</gene>